<accession>A0AAE4AMH2</accession>
<dbReference type="AlphaFoldDB" id="A0AAE4AMH2"/>
<gene>
    <name evidence="3" type="ORF">J3R75_001406</name>
</gene>
<keyword evidence="4" id="KW-1185">Reference proteome</keyword>
<dbReference type="InterPro" id="IPR052016">
    <property type="entry name" value="Bact_Sigma-Reg"/>
</dbReference>
<proteinExistence type="predicted"/>
<reference evidence="3" key="1">
    <citation type="submission" date="2023-07" db="EMBL/GenBank/DDBJ databases">
        <title>Genomic Encyclopedia of Type Strains, Phase IV (KMG-IV): sequencing the most valuable type-strain genomes for metagenomic binning, comparative biology and taxonomic classification.</title>
        <authorList>
            <person name="Goeker M."/>
        </authorList>
    </citation>
    <scope>NUCLEOTIDE SEQUENCE</scope>
    <source>
        <strain evidence="3">DSM 24202</strain>
    </source>
</reference>
<protein>
    <recommendedName>
        <fullName evidence="2">PPM-type phosphatase domain-containing protein</fullName>
    </recommendedName>
</protein>
<dbReference type="GO" id="GO:0016791">
    <property type="term" value="F:phosphatase activity"/>
    <property type="evidence" value="ECO:0007669"/>
    <property type="project" value="TreeGrafter"/>
</dbReference>
<dbReference type="PANTHER" id="PTHR43156:SF2">
    <property type="entry name" value="STAGE II SPORULATION PROTEIN E"/>
    <property type="match status" value="1"/>
</dbReference>
<evidence type="ECO:0000259" key="2">
    <source>
        <dbReference type="SMART" id="SM00331"/>
    </source>
</evidence>
<dbReference type="SUPFAM" id="SSF81606">
    <property type="entry name" value="PP2C-like"/>
    <property type="match status" value="1"/>
</dbReference>
<evidence type="ECO:0000313" key="3">
    <source>
        <dbReference type="EMBL" id="MDQ0289299.1"/>
    </source>
</evidence>
<dbReference type="InterPro" id="IPR036457">
    <property type="entry name" value="PPM-type-like_dom_sf"/>
</dbReference>
<dbReference type="InterPro" id="IPR001932">
    <property type="entry name" value="PPM-type_phosphatase-like_dom"/>
</dbReference>
<evidence type="ECO:0000256" key="1">
    <source>
        <dbReference type="ARBA" id="ARBA00022801"/>
    </source>
</evidence>
<sequence>MTSSPLFVEIECSQRVKTGQAACGDDFRCVRTDMDRRSIAVLSDGLGSGIKACLMARMTTTMAMDFVRSDMDILQSAETMMDALPVCEVRKISYATFTIFDMQLYGRTRVIEMGNPPYIHLRGQDDIAPDSSRKLVSARWSDRALTLSEITLAAGDRLVAFSDGVTQAGLGFPGSKFGWRREGALQYIRQLTAENSDISARELADRVATQAILRNPDRKCRDDISCMVLYLRYPRVLRLLTGPPYRRETDREFAAMARFPAGKVVICGGTTANIVARELGSSIAVDLRGLRQSGNLPPPNSMPDIGLVTEGILTLTQVAADLDAGRLRSAGAASQDIVDLMLNSDAIEFIVGTKVNDAHQDPSLPVDLEIRRNIIKRLQAILESRYRKRVSIRYY</sequence>
<organism evidence="3 4">
    <name type="scientific">Oligosphaera ethanolica</name>
    <dbReference type="NCBI Taxonomy" id="760260"/>
    <lineage>
        <taxon>Bacteria</taxon>
        <taxon>Pseudomonadati</taxon>
        <taxon>Lentisphaerota</taxon>
        <taxon>Oligosphaeria</taxon>
        <taxon>Oligosphaerales</taxon>
        <taxon>Oligosphaeraceae</taxon>
        <taxon>Oligosphaera</taxon>
    </lineage>
</organism>
<dbReference type="Pfam" id="PF07228">
    <property type="entry name" value="SpoIIE"/>
    <property type="match status" value="1"/>
</dbReference>
<dbReference type="Gene3D" id="3.60.40.10">
    <property type="entry name" value="PPM-type phosphatase domain"/>
    <property type="match status" value="1"/>
</dbReference>
<name>A0AAE4AMH2_9BACT</name>
<dbReference type="PANTHER" id="PTHR43156">
    <property type="entry name" value="STAGE II SPORULATION PROTEIN E-RELATED"/>
    <property type="match status" value="1"/>
</dbReference>
<feature type="domain" description="PPM-type phosphatase" evidence="2">
    <location>
        <begin position="7"/>
        <end position="231"/>
    </location>
</feature>
<comment type="caution">
    <text evidence="3">The sequence shown here is derived from an EMBL/GenBank/DDBJ whole genome shotgun (WGS) entry which is preliminary data.</text>
</comment>
<dbReference type="EMBL" id="JAUSVL010000001">
    <property type="protein sequence ID" value="MDQ0289299.1"/>
    <property type="molecule type" value="Genomic_DNA"/>
</dbReference>
<dbReference type="Proteomes" id="UP001238163">
    <property type="component" value="Unassembled WGS sequence"/>
</dbReference>
<evidence type="ECO:0000313" key="4">
    <source>
        <dbReference type="Proteomes" id="UP001238163"/>
    </source>
</evidence>
<dbReference type="RefSeq" id="WP_307260714.1">
    <property type="nucleotide sequence ID" value="NZ_JAUSVL010000001.1"/>
</dbReference>
<dbReference type="SMART" id="SM00331">
    <property type="entry name" value="PP2C_SIG"/>
    <property type="match status" value="1"/>
</dbReference>
<keyword evidence="1" id="KW-0378">Hydrolase</keyword>